<dbReference type="GO" id="GO:0004316">
    <property type="term" value="F:3-oxoacyl-[acyl-carrier-protein] reductase (NADPH) activity"/>
    <property type="evidence" value="ECO:0007669"/>
    <property type="project" value="UniProtKB-EC"/>
</dbReference>
<dbReference type="SUPFAM" id="SSF50129">
    <property type="entry name" value="GroES-like"/>
    <property type="match status" value="1"/>
</dbReference>
<evidence type="ECO:0000256" key="51">
    <source>
        <dbReference type="ARBA" id="ARBA00048650"/>
    </source>
</evidence>
<comment type="catalytic activity">
    <reaction evidence="41">
        <text>(2E)-hexadecenoyl-[ACP] + NADPH + H(+) = hexadecanoyl-[ACP] + NADP(+)</text>
        <dbReference type="Rhea" id="RHEA:41912"/>
        <dbReference type="Rhea" id="RHEA-COMP:9651"/>
        <dbReference type="Rhea" id="RHEA-COMP:9652"/>
        <dbReference type="ChEBI" id="CHEBI:15378"/>
        <dbReference type="ChEBI" id="CHEBI:57783"/>
        <dbReference type="ChEBI" id="CHEBI:58349"/>
        <dbReference type="ChEBI" id="CHEBI:78481"/>
        <dbReference type="ChEBI" id="CHEBI:78483"/>
    </reaction>
    <physiologicalReaction direction="left-to-right" evidence="41">
        <dbReference type="Rhea" id="RHEA:41913"/>
    </physiologicalReaction>
</comment>
<comment type="catalytic activity">
    <reaction evidence="51">
        <text>a 2,3-saturated acyl-[ACP] + NADP(+) = a (2E)-enoyl-[ACP] + NADPH + H(+)</text>
        <dbReference type="Rhea" id="RHEA:22564"/>
        <dbReference type="Rhea" id="RHEA-COMP:9925"/>
        <dbReference type="Rhea" id="RHEA-COMP:9926"/>
        <dbReference type="ChEBI" id="CHEBI:15378"/>
        <dbReference type="ChEBI" id="CHEBI:57783"/>
        <dbReference type="ChEBI" id="CHEBI:58349"/>
        <dbReference type="ChEBI" id="CHEBI:78784"/>
        <dbReference type="ChEBI" id="CHEBI:78785"/>
        <dbReference type="EC" id="1.3.1.39"/>
    </reaction>
    <physiologicalReaction direction="right-to-left" evidence="51">
        <dbReference type="Rhea" id="RHEA:22566"/>
    </physiologicalReaction>
</comment>
<comment type="catalytic activity">
    <reaction evidence="38">
        <text>tetradecanoyl-[ACP] + malonyl-[ACP] + H(+) = 3-oxohexadecanoyl-[ACP] + holo-[ACP] + CO2</text>
        <dbReference type="Rhea" id="RHEA:41900"/>
        <dbReference type="Rhea" id="RHEA-COMP:9623"/>
        <dbReference type="Rhea" id="RHEA-COMP:9648"/>
        <dbReference type="Rhea" id="RHEA-COMP:9649"/>
        <dbReference type="Rhea" id="RHEA-COMP:9685"/>
        <dbReference type="ChEBI" id="CHEBI:15378"/>
        <dbReference type="ChEBI" id="CHEBI:16526"/>
        <dbReference type="ChEBI" id="CHEBI:64479"/>
        <dbReference type="ChEBI" id="CHEBI:78449"/>
        <dbReference type="ChEBI" id="CHEBI:78477"/>
        <dbReference type="ChEBI" id="CHEBI:78478"/>
    </reaction>
    <physiologicalReaction direction="left-to-right" evidence="38">
        <dbReference type="Rhea" id="RHEA:41901"/>
    </physiologicalReaction>
</comment>
<evidence type="ECO:0000256" key="25">
    <source>
        <dbReference type="ARBA" id="ARBA00023373"/>
    </source>
</evidence>
<evidence type="ECO:0000256" key="62">
    <source>
        <dbReference type="ARBA" id="ARBA00049521"/>
    </source>
</evidence>
<dbReference type="InterPro" id="IPR018201">
    <property type="entry name" value="Ketoacyl_synth_AS"/>
</dbReference>
<dbReference type="PROSITE" id="PS00606">
    <property type="entry name" value="KS3_1"/>
    <property type="match status" value="1"/>
</dbReference>
<dbReference type="Pfam" id="PF16197">
    <property type="entry name" value="KAsynt_C_assoc"/>
    <property type="match status" value="1"/>
</dbReference>
<comment type="catalytic activity">
    <reaction evidence="60">
        <text>3-oxooctanoyl-[ACP] + NADPH + H(+) = (3R)-hydroxyoctanoyl-[ACP] + NADP(+)</text>
        <dbReference type="Rhea" id="RHEA:41840"/>
        <dbReference type="Rhea" id="RHEA-COMP:9633"/>
        <dbReference type="Rhea" id="RHEA-COMP:9634"/>
        <dbReference type="ChEBI" id="CHEBI:15378"/>
        <dbReference type="ChEBI" id="CHEBI:57783"/>
        <dbReference type="ChEBI" id="CHEBI:58349"/>
        <dbReference type="ChEBI" id="CHEBI:78460"/>
        <dbReference type="ChEBI" id="CHEBI:78461"/>
    </reaction>
    <physiologicalReaction direction="left-to-right" evidence="60">
        <dbReference type="Rhea" id="RHEA:41841"/>
    </physiologicalReaction>
</comment>
<sequence>MEVTGSKMPARFPDVELREDSLNVGHPWLRGGAPGMAATGADDICITGMSGRLPESSNLQEFKDNLYNHVDMVTADDRRWPPGLYGLPPRHGKLKDLSRFDATFFGVHAKQADVMCPQLRMLLESTFEALMDAGINPEEIRGSRTGVFIGVSASESGEYFTAEEDRVNGYGLTGSARAMFPNRISYTFDLKGPSFAIDTACSSSMLAFHQAVLAIRAGECDAAFVGGSNLNLKPCESLQFHRLSMLSPDGACKAFDSSGNGYVRSEACVMVFLQKAPKAKRIYATVVNTGTNTDGFKGQGITFPNGEIQRALVEKVFAEAGVSPSEVAYVEAHGTGTKVGDPQEVNNIAEVFCKGRSSPLLIGSVKSNMGHSEPASGLCSLAKVLIAMETGVIPANLHFKSPNTDIPALLDGRLAVVDKNREWNGGLTAINSFGFGGANVHIILRSHNKPKQPPAKDNIPRLICVSGRTADGVNNLINKLESMPRDDDLITLLHDIHKQNIVGHPYRGYTVLGASNPIKECDENAAKKEVWYVFSGMGTQWAGMGRAFMCLQPFNKAIHRCAAALAPEGLDLLNLINNGTEETFDNILNNFVSIACIQVALVDTLTALGIKPDKIIGHSAGELGCAYADGAFTAEQTALAAYWRGKSILDAKLKLGAMAAVGLTWEEAKNKVPTDVFPACHNGEDSVTISGPPPLIDAFVKKLSGEGIFAKKVLSSGVAFHSKYIADAGPKLRSSLEKIIPVPKPRSKRWLSSSIPEEGWGSQLAAFSSAAYHVNNLLSPVLFHEVVTKIPENSLIIEIAPHSLLQAVLKRAVPKNCINIGLTKKGLSDEVGNFMANIGKIYLAGQLPDLSVFHRPTSFPVARNTPMIGSLVEWDHSTEWTVADFGGKSGSRSGEAVIEVNLANEADSYIIGHTIDGRVLFPATGYLTLVWKAFAKLQRKSLEEVPIVMKDITILRATIMPKEGSVKFHVNIFDGSGAFELTESGSPVVTGHIFLSEGIDKDGTPGLQMPAPLPPQAKTDPKSTKLALKKGEVYRDFRLRGYDYGGIFQGVRETDNYGANGKLEWVNNWVSFMDTMLQFSLIGLNTRELYVPTRILKVVVDPIKHLTVIGSNDEVPVQMYRNMGITRSGGVEIRGMKASLAPRRTGIQVQAPPKLENYSFCPYENNKEIKEFDALTIALQTALENSKGARKLKVVEVANGKNSESVLAPTIANVVESEPLTTVELLVASPDVASLAAVLEPLGAKTSTKDFTAEPVDETEAWHVVCGSRLMRNLANAIPALKAGGFVLTKEEKGVQIPSQKALNGLTVVSKQTVEDGIYILLRKVEEVSDPLVINVSQKNFKWLDTVKEAMKESEKLGQRVVIVSDKEPDCGIIGMFNCIKQEAGGENFRCVFVAGASPKPFKIADHQEQLDKDLLVNVLKNNVWGCMRHVRAYTDETTLKVEHAYVNALTRGDLSSLRWIEGPNSYNVGRPDLNPGTELCTVYYAPLNFKDIMLASGKLPPDSLPGHQAEMECLMGLEFAGRDSRGRRVMGCLEAKALATSVLADPDFLWPIPAKWSLEEASTIPCVFATAYYSLMIRGKMKKGDSLLVHAGTGGVGQASLNIALHMGVEVFTTVGSPAKKEFLLKKFPGLKPENIGNSRDTSFEQMIMERTNGRGVDLVLNSLADDKLMASVRCVAEHGKFLEIGKLDLSNNTALGMAFFLKNVSFHGILLDALFNVGSECADKMEVVKLLSQGIESGAVQPLEHTTFSESQIEQAFRFMASGKHIGKVVIKVKQEEEAKLVKDCKPQPIAAIPKTYMNPDKSYIVVGGLGGFGLELCQWMIKRGARHIVLTSRSGVTQGYQALCIRRWAEKGTKVHVSTTDCTTEKGAVKLIQEASNIAPVGGIFNLAAVLRDKQMENLTEEDFSVVCKAKVDSTAALDKATRASCQQLDYFVVFSSVSCGRGNGGQANYGMANSAMERICESRQAEGLPATAIQWGAIGDVGLVIEGLKGDNETIIGGTLPQRISSCMATMDLFLQSANPVVASMVVAETGGSRTKGAEVSLLDAIGNILGIKDHSNVANSATLADLGMDSLMGAEIKQTLERNFDVVMSAAEIRVLTVGALREMSGGSSSSKTPAPGSSDEKAPVNGVDNKQVKFQGDSLMPKETIVKMASGNPKSIRPPLFLVHAIEGTVSSLEGIAKSLEGQETVYGLQCTSGVPIDSMASIAQHYIKEIRKIQKQGPYRLVGYSFGAAVAFEMGVQLEKAGDTVTLVLLDGSPLYVASHTGNYKDKRNKAAGDADALAYFIFLFTSIDSAKVTAELRALPDFKARVKYCADKLKGVVPFSEKEVSQAAESFYKKLYAADCYEPSGKLKGEVILVKAKDNYLVGDSADYGLKPLCQKSLKMEVLPGDHRGILVGDSGKKIAQLLQSA</sequence>
<comment type="catalytic activity">
    <reaction evidence="63">
        <text>octanoyl-[ACP] + malonyl-[ACP] + H(+) = 3-oxodecanoyl-[ACP] + holo-[ACP] + CO2</text>
        <dbReference type="Rhea" id="RHEA:41852"/>
        <dbReference type="Rhea" id="RHEA-COMP:9623"/>
        <dbReference type="Rhea" id="RHEA-COMP:9636"/>
        <dbReference type="Rhea" id="RHEA-COMP:9637"/>
        <dbReference type="Rhea" id="RHEA-COMP:9685"/>
        <dbReference type="ChEBI" id="CHEBI:15378"/>
        <dbReference type="ChEBI" id="CHEBI:16526"/>
        <dbReference type="ChEBI" id="CHEBI:64479"/>
        <dbReference type="ChEBI" id="CHEBI:78449"/>
        <dbReference type="ChEBI" id="CHEBI:78463"/>
        <dbReference type="ChEBI" id="CHEBI:78464"/>
    </reaction>
    <physiologicalReaction direction="left-to-right" evidence="63">
        <dbReference type="Rhea" id="RHEA:41853"/>
    </physiologicalReaction>
</comment>
<comment type="catalytic activity">
    <reaction evidence="30">
        <text>(3R)-hydroxyhexadecanoyl-[ACP] = (2E)-hexadecenoyl-[ACP] + H2O</text>
        <dbReference type="Rhea" id="RHEA:41908"/>
        <dbReference type="Rhea" id="RHEA-COMP:9650"/>
        <dbReference type="Rhea" id="RHEA-COMP:9651"/>
        <dbReference type="ChEBI" id="CHEBI:15377"/>
        <dbReference type="ChEBI" id="CHEBI:78480"/>
        <dbReference type="ChEBI" id="CHEBI:78481"/>
    </reaction>
    <physiologicalReaction direction="left-to-right" evidence="30">
        <dbReference type="Rhea" id="RHEA:41909"/>
    </physiologicalReaction>
</comment>
<dbReference type="EMBL" id="GDHC01015482">
    <property type="protein sequence ID" value="JAQ03147.1"/>
    <property type="molecule type" value="Transcribed_RNA"/>
</dbReference>
<evidence type="ECO:0000256" key="65">
    <source>
        <dbReference type="SAM" id="MobiDB-lite"/>
    </source>
</evidence>
<dbReference type="Pfam" id="PF00109">
    <property type="entry name" value="ketoacyl-synt"/>
    <property type="match status" value="1"/>
</dbReference>
<evidence type="ECO:0000256" key="19">
    <source>
        <dbReference type="ARBA" id="ARBA00023027"/>
    </source>
</evidence>
<dbReference type="Gene3D" id="3.30.70.3290">
    <property type="match status" value="1"/>
</dbReference>
<evidence type="ECO:0000256" key="40">
    <source>
        <dbReference type="ARBA" id="ARBA00047578"/>
    </source>
</evidence>
<evidence type="ECO:0000256" key="23">
    <source>
        <dbReference type="ARBA" id="ARBA00023332"/>
    </source>
</evidence>
<comment type="catalytic activity">
    <reaction evidence="27">
        <text>a (3R)-hydroxyacyl-[ACP] = a (2E)-enoyl-[ACP] + H2O</text>
        <dbReference type="Rhea" id="RHEA:13097"/>
        <dbReference type="Rhea" id="RHEA-COMP:9925"/>
        <dbReference type="Rhea" id="RHEA-COMP:9945"/>
        <dbReference type="ChEBI" id="CHEBI:15377"/>
        <dbReference type="ChEBI" id="CHEBI:78784"/>
        <dbReference type="ChEBI" id="CHEBI:78827"/>
        <dbReference type="EC" id="4.2.1.59"/>
    </reaction>
    <physiologicalReaction direction="left-to-right" evidence="27">
        <dbReference type="Rhea" id="RHEA:13098"/>
    </physiologicalReaction>
</comment>
<feature type="region of interest" description="Disordered" evidence="65">
    <location>
        <begin position="2109"/>
        <end position="2136"/>
    </location>
</feature>
<dbReference type="SUPFAM" id="SSF52151">
    <property type="entry name" value="FabD/lysophospholipase-like"/>
    <property type="match status" value="1"/>
</dbReference>
<keyword evidence="15" id="KW-0521">NADP</keyword>
<gene>
    <name evidence="69" type="primary">Fasn_4</name>
    <name evidence="71" type="synonym">Fasn_10</name>
    <name evidence="69" type="ORF">CM83_92939</name>
    <name evidence="71" type="ORF">g.88136</name>
</gene>
<evidence type="ECO:0000256" key="30">
    <source>
        <dbReference type="ARBA" id="ARBA00023401"/>
    </source>
</evidence>
<comment type="catalytic activity">
    <reaction evidence="47">
        <text>tetradecanoyl-[ACP] + H2O = tetradecanoate + holo-[ACP] + H(+)</text>
        <dbReference type="Rhea" id="RHEA:30123"/>
        <dbReference type="Rhea" id="RHEA-COMP:9648"/>
        <dbReference type="Rhea" id="RHEA-COMP:9685"/>
        <dbReference type="ChEBI" id="CHEBI:15377"/>
        <dbReference type="ChEBI" id="CHEBI:15378"/>
        <dbReference type="ChEBI" id="CHEBI:30807"/>
        <dbReference type="ChEBI" id="CHEBI:64479"/>
        <dbReference type="ChEBI" id="CHEBI:78477"/>
        <dbReference type="EC" id="3.1.2.14"/>
    </reaction>
    <physiologicalReaction direction="left-to-right" evidence="47">
        <dbReference type="Rhea" id="RHEA:30124"/>
    </physiologicalReaction>
</comment>
<dbReference type="InterPro" id="IPR001227">
    <property type="entry name" value="Ac_transferase_dom_sf"/>
</dbReference>
<evidence type="ECO:0000256" key="44">
    <source>
        <dbReference type="ARBA" id="ARBA00047961"/>
    </source>
</evidence>
<dbReference type="Gene3D" id="3.90.180.10">
    <property type="entry name" value="Medium-chain alcohol dehydrogenases, catalytic domain"/>
    <property type="match status" value="1"/>
</dbReference>
<evidence type="ECO:0000313" key="69">
    <source>
        <dbReference type="EMBL" id="JAG17131.1"/>
    </source>
</evidence>
<evidence type="ECO:0000256" key="2">
    <source>
        <dbReference type="ARBA" id="ARBA00012004"/>
    </source>
</evidence>
<dbReference type="PROSITE" id="PS52019">
    <property type="entry name" value="PKS_MFAS_DH"/>
    <property type="match status" value="1"/>
</dbReference>
<dbReference type="InterPro" id="IPR029058">
    <property type="entry name" value="AB_hydrolase_fold"/>
</dbReference>
<comment type="catalytic activity">
    <reaction evidence="48">
        <text>(2E)-octenoyl-[ACP] + NADPH + H(+) = octanoyl-[ACP] + NADP(+)</text>
        <dbReference type="Rhea" id="RHEA:41848"/>
        <dbReference type="Rhea" id="RHEA-COMP:9635"/>
        <dbReference type="Rhea" id="RHEA-COMP:9636"/>
        <dbReference type="ChEBI" id="CHEBI:15378"/>
        <dbReference type="ChEBI" id="CHEBI:57783"/>
        <dbReference type="ChEBI" id="CHEBI:58349"/>
        <dbReference type="ChEBI" id="CHEBI:78462"/>
        <dbReference type="ChEBI" id="CHEBI:78463"/>
    </reaction>
    <physiologicalReaction direction="left-to-right" evidence="48">
        <dbReference type="Rhea" id="RHEA:41849"/>
    </physiologicalReaction>
</comment>
<evidence type="ECO:0000256" key="3">
    <source>
        <dbReference type="ARBA" id="ARBA00012480"/>
    </source>
</evidence>
<dbReference type="InterPro" id="IPR014031">
    <property type="entry name" value="Ketoacyl_synth_C"/>
</dbReference>
<comment type="catalytic activity">
    <reaction evidence="52">
        <text>holo-[ACP] + acetyl-CoA = acetyl-[ACP] + CoA</text>
        <dbReference type="Rhea" id="RHEA:41788"/>
        <dbReference type="Rhea" id="RHEA-COMP:9621"/>
        <dbReference type="Rhea" id="RHEA-COMP:9685"/>
        <dbReference type="ChEBI" id="CHEBI:57287"/>
        <dbReference type="ChEBI" id="CHEBI:57288"/>
        <dbReference type="ChEBI" id="CHEBI:64479"/>
        <dbReference type="ChEBI" id="CHEBI:78446"/>
        <dbReference type="EC" id="2.3.1.38"/>
    </reaction>
    <physiologicalReaction direction="left-to-right" evidence="52">
        <dbReference type="Rhea" id="RHEA:41789"/>
    </physiologicalReaction>
</comment>
<dbReference type="Gene3D" id="3.40.50.1820">
    <property type="entry name" value="alpha/beta hydrolase"/>
    <property type="match status" value="1"/>
</dbReference>
<dbReference type="UniPathway" id="UPA00094"/>
<dbReference type="EC" id="2.3.1.41" evidence="6"/>
<evidence type="ECO:0000256" key="15">
    <source>
        <dbReference type="ARBA" id="ARBA00022857"/>
    </source>
</evidence>
<reference evidence="69" key="2">
    <citation type="submission" date="2014-07" db="EMBL/GenBank/DDBJ databases">
        <authorList>
            <person name="Hull J."/>
        </authorList>
    </citation>
    <scope>NUCLEOTIDE SEQUENCE</scope>
</reference>
<comment type="catalytic activity">
    <reaction evidence="61">
        <text>butanoyl-[ACP] + malonyl-[ACP] + H(+) = 3-oxohexanoyl-[ACP] + holo-[ACP] + CO2</text>
        <dbReference type="Rhea" id="RHEA:41820"/>
        <dbReference type="Rhea" id="RHEA-COMP:9623"/>
        <dbReference type="Rhea" id="RHEA-COMP:9628"/>
        <dbReference type="Rhea" id="RHEA-COMP:9629"/>
        <dbReference type="Rhea" id="RHEA-COMP:9685"/>
        <dbReference type="ChEBI" id="CHEBI:15378"/>
        <dbReference type="ChEBI" id="CHEBI:16526"/>
        <dbReference type="ChEBI" id="CHEBI:64479"/>
        <dbReference type="ChEBI" id="CHEBI:78449"/>
        <dbReference type="ChEBI" id="CHEBI:78454"/>
        <dbReference type="ChEBI" id="CHEBI:78456"/>
    </reaction>
    <physiologicalReaction direction="left-to-right" evidence="61">
        <dbReference type="Rhea" id="RHEA:41821"/>
    </physiologicalReaction>
</comment>
<proteinExistence type="predicted"/>
<comment type="pathway">
    <text evidence="1">Lipid metabolism.</text>
</comment>
<dbReference type="GO" id="GO:0004313">
    <property type="term" value="F:[acyl-carrier-protein] S-acetyltransferase activity"/>
    <property type="evidence" value="ECO:0007669"/>
    <property type="project" value="UniProtKB-EC"/>
</dbReference>
<dbReference type="GO" id="GO:0016297">
    <property type="term" value="F:fatty acyl-[ACP] hydrolase activity"/>
    <property type="evidence" value="ECO:0007669"/>
    <property type="project" value="UniProtKB-EC"/>
</dbReference>
<comment type="catalytic activity">
    <reaction evidence="57">
        <text>(2E)-tetradecenoyl-[ACP] + NADPH + H(+) = tetradecanoyl-[ACP] + NADP(+)</text>
        <dbReference type="Rhea" id="RHEA:41896"/>
        <dbReference type="Rhea" id="RHEA-COMP:9647"/>
        <dbReference type="Rhea" id="RHEA-COMP:9648"/>
        <dbReference type="ChEBI" id="CHEBI:15378"/>
        <dbReference type="ChEBI" id="CHEBI:57783"/>
        <dbReference type="ChEBI" id="CHEBI:58349"/>
        <dbReference type="ChEBI" id="CHEBI:78475"/>
        <dbReference type="ChEBI" id="CHEBI:78477"/>
    </reaction>
    <physiologicalReaction direction="left-to-right" evidence="57">
        <dbReference type="Rhea" id="RHEA:41897"/>
    </physiologicalReaction>
</comment>
<dbReference type="InterPro" id="IPR057326">
    <property type="entry name" value="KR_dom"/>
</dbReference>
<evidence type="ECO:0000256" key="17">
    <source>
        <dbReference type="ARBA" id="ARBA00022990"/>
    </source>
</evidence>
<dbReference type="InterPro" id="IPR011032">
    <property type="entry name" value="GroES-like_sf"/>
</dbReference>
<comment type="catalytic activity">
    <reaction evidence="46">
        <text>(2E)-dodecenoyl-[ACP] + NADPH + H(+) = dodecanoyl-[ACP] + NADP(+)</text>
        <dbReference type="Rhea" id="RHEA:41880"/>
        <dbReference type="Rhea" id="RHEA-COMP:9643"/>
        <dbReference type="Rhea" id="RHEA-COMP:9644"/>
        <dbReference type="ChEBI" id="CHEBI:15378"/>
        <dbReference type="ChEBI" id="CHEBI:57783"/>
        <dbReference type="ChEBI" id="CHEBI:58349"/>
        <dbReference type="ChEBI" id="CHEBI:65264"/>
        <dbReference type="ChEBI" id="CHEBI:78472"/>
    </reaction>
    <physiologicalReaction direction="left-to-right" evidence="46">
        <dbReference type="Rhea" id="RHEA:41881"/>
    </physiologicalReaction>
</comment>
<evidence type="ECO:0000256" key="28">
    <source>
        <dbReference type="ARBA" id="ARBA00023398"/>
    </source>
</evidence>
<feature type="region of interest" description="N-terminal hotdog fold" evidence="64">
    <location>
        <begin position="876"/>
        <end position="1004"/>
    </location>
</feature>
<comment type="catalytic activity">
    <reaction evidence="36">
        <text>a (3R)-hydroxyacyl-[ACP] + NADP(+) = a 3-oxoacyl-[ACP] + NADPH + H(+)</text>
        <dbReference type="Rhea" id="RHEA:17397"/>
        <dbReference type="Rhea" id="RHEA-COMP:9916"/>
        <dbReference type="Rhea" id="RHEA-COMP:9945"/>
        <dbReference type="ChEBI" id="CHEBI:15378"/>
        <dbReference type="ChEBI" id="CHEBI:57783"/>
        <dbReference type="ChEBI" id="CHEBI:58349"/>
        <dbReference type="ChEBI" id="CHEBI:78776"/>
        <dbReference type="ChEBI" id="CHEBI:78827"/>
        <dbReference type="EC" id="1.1.1.100"/>
    </reaction>
    <physiologicalReaction direction="right-to-left" evidence="36">
        <dbReference type="Rhea" id="RHEA:17399"/>
    </physiologicalReaction>
</comment>
<dbReference type="Pfam" id="PF00550">
    <property type="entry name" value="PP-binding"/>
    <property type="match status" value="1"/>
</dbReference>
<dbReference type="SUPFAM" id="SSF51735">
    <property type="entry name" value="NAD(P)-binding Rossmann-fold domains"/>
    <property type="match status" value="2"/>
</dbReference>
<dbReference type="InterPro" id="IPR001031">
    <property type="entry name" value="Thioesterase"/>
</dbReference>
<dbReference type="InterPro" id="IPR020806">
    <property type="entry name" value="PKS_PP-bd"/>
</dbReference>
<dbReference type="PANTHER" id="PTHR43775:SF7">
    <property type="entry name" value="FATTY ACID SYNTHASE"/>
    <property type="match status" value="1"/>
</dbReference>
<keyword evidence="11" id="KW-0808">Transferase</keyword>
<dbReference type="CDD" id="cd05195">
    <property type="entry name" value="enoyl_red"/>
    <property type="match status" value="1"/>
</dbReference>
<evidence type="ECO:0000256" key="36">
    <source>
        <dbReference type="ARBA" id="ARBA00047400"/>
    </source>
</evidence>
<reference evidence="70" key="3">
    <citation type="submission" date="2014-09" db="EMBL/GenBank/DDBJ databases">
        <authorList>
            <person name="Magalhaes I.L.F."/>
            <person name="Oliveira U."/>
            <person name="Santos F.R."/>
            <person name="Vidigal T.H.D.A."/>
            <person name="Brescovit A.D."/>
            <person name="Santos A.J."/>
        </authorList>
    </citation>
    <scope>NUCLEOTIDE SEQUENCE</scope>
</reference>
<evidence type="ECO:0000256" key="6">
    <source>
        <dbReference type="ARBA" id="ARBA00013191"/>
    </source>
</evidence>
<dbReference type="InterPro" id="IPR016039">
    <property type="entry name" value="Thiolase-like"/>
</dbReference>
<comment type="catalytic activity">
    <reaction evidence="25">
        <text>(3R)-hydroxyhexanoyl-[ACP] = (2E)-hexenoyl-[ACP] + H2O</text>
        <dbReference type="Rhea" id="RHEA:41828"/>
        <dbReference type="Rhea" id="RHEA-COMP:9630"/>
        <dbReference type="Rhea" id="RHEA-COMP:9631"/>
        <dbReference type="ChEBI" id="CHEBI:15377"/>
        <dbReference type="ChEBI" id="CHEBI:78457"/>
        <dbReference type="ChEBI" id="CHEBI:78458"/>
    </reaction>
    <physiologicalReaction direction="left-to-right" evidence="25">
        <dbReference type="Rhea" id="RHEA:41829"/>
    </physiologicalReaction>
</comment>
<evidence type="ECO:0000256" key="63">
    <source>
        <dbReference type="ARBA" id="ARBA00049533"/>
    </source>
</evidence>
<dbReference type="FunFam" id="3.40.50.720:FF:000209">
    <property type="entry name" value="Polyketide synthase Pks12"/>
    <property type="match status" value="1"/>
</dbReference>
<evidence type="ECO:0000256" key="52">
    <source>
        <dbReference type="ARBA" id="ARBA00048691"/>
    </source>
</evidence>
<dbReference type="InterPro" id="IPR036736">
    <property type="entry name" value="ACP-like_sf"/>
</dbReference>
<reference evidence="71" key="4">
    <citation type="journal article" date="2016" name="Gigascience">
        <title>De novo construction of an expanded transcriptome assembly for the western tarnished plant bug, Lygus hesperus.</title>
        <authorList>
            <person name="Tassone E.E."/>
            <person name="Geib S.M."/>
            <person name="Hall B."/>
            <person name="Fabrick J.A."/>
            <person name="Brent C.S."/>
            <person name="Hull J.J."/>
        </authorList>
    </citation>
    <scope>NUCLEOTIDE SEQUENCE</scope>
</reference>
<evidence type="ECO:0000256" key="55">
    <source>
        <dbReference type="ARBA" id="ARBA00049019"/>
    </source>
</evidence>
<comment type="catalytic activity">
    <reaction evidence="31">
        <text>(3R)-hydroxybutanoyl-[ACP] = (2E)-butenoyl-[ACP] + H2O</text>
        <dbReference type="Rhea" id="RHEA:41808"/>
        <dbReference type="Rhea" id="RHEA-COMP:9626"/>
        <dbReference type="Rhea" id="RHEA-COMP:9627"/>
        <dbReference type="ChEBI" id="CHEBI:15377"/>
        <dbReference type="ChEBI" id="CHEBI:78451"/>
        <dbReference type="ChEBI" id="CHEBI:78453"/>
    </reaction>
    <physiologicalReaction direction="left-to-right" evidence="31">
        <dbReference type="Rhea" id="RHEA:41809"/>
    </physiologicalReaction>
</comment>
<evidence type="ECO:0000256" key="11">
    <source>
        <dbReference type="ARBA" id="ARBA00022679"/>
    </source>
</evidence>
<comment type="catalytic activity">
    <reaction evidence="33">
        <text>acetyl-CoA + n malonyl-CoA + 2n NADPH + 2n H(+) = a long-chain fatty acid + (n+1) CoA + n CO2 + 2n NADP(+).</text>
        <dbReference type="EC" id="2.3.1.85"/>
    </reaction>
</comment>
<dbReference type="GO" id="GO:0031177">
    <property type="term" value="F:phosphopantetheine binding"/>
    <property type="evidence" value="ECO:0007669"/>
    <property type="project" value="InterPro"/>
</dbReference>
<dbReference type="PROSITE" id="PS50075">
    <property type="entry name" value="CARRIER"/>
    <property type="match status" value="1"/>
</dbReference>
<keyword evidence="21" id="KW-0275">Fatty acid biosynthesis</keyword>
<accession>A0A0A9XBY7</accession>
<comment type="catalytic activity">
    <reaction evidence="34">
        <text>3-oxooctadecanoyl-[ACP] + NADPH + H(+) = (3R)-hydroxyoctadecanoyl-[ACP] + NADP(+)</text>
        <dbReference type="Rhea" id="RHEA:41920"/>
        <dbReference type="Rhea" id="RHEA-COMP:9653"/>
        <dbReference type="Rhea" id="RHEA-COMP:9654"/>
        <dbReference type="ChEBI" id="CHEBI:15378"/>
        <dbReference type="ChEBI" id="CHEBI:57783"/>
        <dbReference type="ChEBI" id="CHEBI:58349"/>
        <dbReference type="ChEBI" id="CHEBI:78487"/>
        <dbReference type="ChEBI" id="CHEBI:78488"/>
    </reaction>
    <physiologicalReaction direction="left-to-right" evidence="34">
        <dbReference type="Rhea" id="RHEA:41921"/>
    </physiologicalReaction>
</comment>
<dbReference type="InterPro" id="IPR009081">
    <property type="entry name" value="PP-bd_ACP"/>
</dbReference>
<dbReference type="SMART" id="SM00827">
    <property type="entry name" value="PKS_AT"/>
    <property type="match status" value="1"/>
</dbReference>
<dbReference type="InterPro" id="IPR049552">
    <property type="entry name" value="PKS_DH_N"/>
</dbReference>
<comment type="catalytic activity">
    <reaction evidence="39">
        <text>(2E)-butenoyl-[ACP] + NADPH + H(+) = butanoyl-[ACP] + NADP(+)</text>
        <dbReference type="Rhea" id="RHEA:41812"/>
        <dbReference type="Rhea" id="RHEA-COMP:9627"/>
        <dbReference type="Rhea" id="RHEA-COMP:9628"/>
        <dbReference type="ChEBI" id="CHEBI:15378"/>
        <dbReference type="ChEBI" id="CHEBI:57783"/>
        <dbReference type="ChEBI" id="CHEBI:58349"/>
        <dbReference type="ChEBI" id="CHEBI:78453"/>
        <dbReference type="ChEBI" id="CHEBI:78454"/>
    </reaction>
    <physiologicalReaction direction="left-to-right" evidence="39">
        <dbReference type="Rhea" id="RHEA:41813"/>
    </physiologicalReaction>
</comment>
<comment type="catalytic activity">
    <reaction evidence="58">
        <text>3-oxododecanoyl-[ACP] + NADPH + H(+) = (3R)-hydroxydodecanoyl-[ACP] + NADP(+)</text>
        <dbReference type="Rhea" id="RHEA:41872"/>
        <dbReference type="Rhea" id="RHEA-COMP:9641"/>
        <dbReference type="Rhea" id="RHEA-COMP:9642"/>
        <dbReference type="ChEBI" id="CHEBI:15378"/>
        <dbReference type="ChEBI" id="CHEBI:57783"/>
        <dbReference type="ChEBI" id="CHEBI:58349"/>
        <dbReference type="ChEBI" id="CHEBI:78469"/>
        <dbReference type="ChEBI" id="CHEBI:78470"/>
    </reaction>
    <physiologicalReaction direction="left-to-right" evidence="58">
        <dbReference type="Rhea" id="RHEA:41873"/>
    </physiologicalReaction>
</comment>
<keyword evidence="14" id="KW-0276">Fatty acid metabolism</keyword>
<evidence type="ECO:0000259" key="66">
    <source>
        <dbReference type="PROSITE" id="PS50075"/>
    </source>
</evidence>
<evidence type="ECO:0000256" key="24">
    <source>
        <dbReference type="ARBA" id="ARBA00023351"/>
    </source>
</evidence>
<evidence type="ECO:0000256" key="53">
    <source>
        <dbReference type="ARBA" id="ARBA00048704"/>
    </source>
</evidence>
<dbReference type="InterPro" id="IPR016035">
    <property type="entry name" value="Acyl_Trfase/lysoPLipase"/>
</dbReference>
<comment type="function">
    <text evidence="32">Fatty acid synthetase is a multifunctional enzyme that catalyzes the de novo biosynthesis of long-chain saturated fatty acids starting from acetyl-CoA and malonyl-CoA in the presence of NADPH. This multifunctional protein contains 7 catalytic activities and a site for the binding of the prosthetic group 4'-phosphopantetheine of the acyl carrier protein ([ACP]) domain.</text>
</comment>
<evidence type="ECO:0000256" key="64">
    <source>
        <dbReference type="PROSITE-ProRule" id="PRU01363"/>
    </source>
</evidence>
<comment type="catalytic activity">
    <reaction evidence="54">
        <text>3-oxotetradecanoyl-[ACP] + NADPH + H(+) = (3R)-hydroxytetradecanoyl-[ACP] + NADP(+)</text>
        <dbReference type="Rhea" id="RHEA:41888"/>
        <dbReference type="Rhea" id="RHEA-COMP:9645"/>
        <dbReference type="Rhea" id="RHEA-COMP:9646"/>
        <dbReference type="ChEBI" id="CHEBI:15378"/>
        <dbReference type="ChEBI" id="CHEBI:57783"/>
        <dbReference type="ChEBI" id="CHEBI:58349"/>
        <dbReference type="ChEBI" id="CHEBI:78473"/>
        <dbReference type="ChEBI" id="CHEBI:78474"/>
    </reaction>
    <physiologicalReaction direction="left-to-right" evidence="54">
        <dbReference type="Rhea" id="RHEA:41889"/>
    </physiologicalReaction>
</comment>
<dbReference type="Pfam" id="PF00698">
    <property type="entry name" value="Acyl_transf_1"/>
    <property type="match status" value="1"/>
</dbReference>
<feature type="active site" description="Proton acceptor; for dehydratase activity" evidence="64">
    <location>
        <position position="913"/>
    </location>
</feature>
<evidence type="ECO:0000256" key="38">
    <source>
        <dbReference type="ARBA" id="ARBA00047451"/>
    </source>
</evidence>
<comment type="catalytic activity">
    <reaction evidence="37">
        <text>3-oxodecanoyl-[ACP] + NADPH + H(+) = (3R)-hydroxydecanoyl-[ACP] + NADP(+)</text>
        <dbReference type="Rhea" id="RHEA:41856"/>
        <dbReference type="Rhea" id="RHEA-COMP:9637"/>
        <dbReference type="Rhea" id="RHEA-COMP:9638"/>
        <dbReference type="ChEBI" id="CHEBI:15378"/>
        <dbReference type="ChEBI" id="CHEBI:57783"/>
        <dbReference type="ChEBI" id="CHEBI:58349"/>
        <dbReference type="ChEBI" id="CHEBI:78464"/>
        <dbReference type="ChEBI" id="CHEBI:78466"/>
    </reaction>
    <physiologicalReaction direction="left-to-right" evidence="37">
        <dbReference type="Rhea" id="RHEA:41857"/>
    </physiologicalReaction>
</comment>
<dbReference type="Pfam" id="PF21089">
    <property type="entry name" value="PKS_DH_N"/>
    <property type="match status" value="1"/>
</dbReference>
<evidence type="ECO:0000256" key="49">
    <source>
        <dbReference type="ARBA" id="ARBA00048506"/>
    </source>
</evidence>
<dbReference type="SUPFAM" id="SSF55048">
    <property type="entry name" value="Probable ACP-binding domain of malonyl-CoA ACP transacylase"/>
    <property type="match status" value="1"/>
</dbReference>
<evidence type="ECO:0000256" key="32">
    <source>
        <dbReference type="ARBA" id="ARBA00023442"/>
    </source>
</evidence>
<dbReference type="FunFam" id="3.90.180.10:FF:000015">
    <property type="entry name" value="Fatty acid synthase"/>
    <property type="match status" value="1"/>
</dbReference>
<evidence type="ECO:0000256" key="8">
    <source>
        <dbReference type="ARBA" id="ARBA00022450"/>
    </source>
</evidence>
<comment type="catalytic activity">
    <reaction evidence="45">
        <text>hexadecanoyl-[ACP] + malonyl-[ACP] + H(+) = 3-oxooctadecanoyl-[ACP] + holo-[ACP] + CO2</text>
        <dbReference type="Rhea" id="RHEA:41916"/>
        <dbReference type="Rhea" id="RHEA-COMP:9623"/>
        <dbReference type="Rhea" id="RHEA-COMP:9652"/>
        <dbReference type="Rhea" id="RHEA-COMP:9653"/>
        <dbReference type="Rhea" id="RHEA-COMP:9685"/>
        <dbReference type="ChEBI" id="CHEBI:15378"/>
        <dbReference type="ChEBI" id="CHEBI:16526"/>
        <dbReference type="ChEBI" id="CHEBI:64479"/>
        <dbReference type="ChEBI" id="CHEBI:78449"/>
        <dbReference type="ChEBI" id="CHEBI:78483"/>
        <dbReference type="ChEBI" id="CHEBI:78487"/>
    </reaction>
    <physiologicalReaction direction="left-to-right" evidence="45">
        <dbReference type="Rhea" id="RHEA:41917"/>
    </physiologicalReaction>
</comment>
<dbReference type="EC" id="3.1.2.14" evidence="3"/>
<evidence type="ECO:0000256" key="14">
    <source>
        <dbReference type="ARBA" id="ARBA00022832"/>
    </source>
</evidence>
<evidence type="ECO:0000256" key="13">
    <source>
        <dbReference type="ARBA" id="ARBA00022801"/>
    </source>
</evidence>
<dbReference type="InterPro" id="IPR049900">
    <property type="entry name" value="PKS_mFAS_DH"/>
</dbReference>
<evidence type="ECO:0000259" key="67">
    <source>
        <dbReference type="PROSITE" id="PS52004"/>
    </source>
</evidence>
<dbReference type="InterPro" id="IPR014030">
    <property type="entry name" value="Ketoacyl_synth_N"/>
</dbReference>
<dbReference type="GO" id="GO:0004312">
    <property type="term" value="F:fatty acid synthase activity"/>
    <property type="evidence" value="ECO:0007669"/>
    <property type="project" value="UniProtKB-EC"/>
</dbReference>
<comment type="catalytic activity">
    <reaction evidence="26">
        <text>(3R)-hydroxydecanoyl-[ACP] = (2E)-decenoyl-[ACP] + H2O</text>
        <dbReference type="Rhea" id="RHEA:41860"/>
        <dbReference type="Rhea" id="RHEA-COMP:9638"/>
        <dbReference type="Rhea" id="RHEA-COMP:9639"/>
        <dbReference type="ChEBI" id="CHEBI:15377"/>
        <dbReference type="ChEBI" id="CHEBI:78466"/>
        <dbReference type="ChEBI" id="CHEBI:78467"/>
    </reaction>
    <physiologicalReaction direction="left-to-right" evidence="26">
        <dbReference type="Rhea" id="RHEA:41861"/>
    </physiologicalReaction>
</comment>
<evidence type="ECO:0000256" key="50">
    <source>
        <dbReference type="ARBA" id="ARBA00048571"/>
    </source>
</evidence>
<evidence type="ECO:0000256" key="39">
    <source>
        <dbReference type="ARBA" id="ARBA00047500"/>
    </source>
</evidence>
<evidence type="ECO:0000256" key="29">
    <source>
        <dbReference type="ARBA" id="ARBA00023399"/>
    </source>
</evidence>
<evidence type="ECO:0000256" key="41">
    <source>
        <dbReference type="ARBA" id="ARBA00047810"/>
    </source>
</evidence>
<evidence type="ECO:0000256" key="5">
    <source>
        <dbReference type="ARBA" id="ARBA00012948"/>
    </source>
</evidence>
<dbReference type="SUPFAM" id="SSF53474">
    <property type="entry name" value="alpha/beta-Hydrolases"/>
    <property type="match status" value="1"/>
</dbReference>
<dbReference type="Gene3D" id="1.10.1200.10">
    <property type="entry name" value="ACP-like"/>
    <property type="match status" value="1"/>
</dbReference>
<dbReference type="InterPro" id="IPR016036">
    <property type="entry name" value="Malonyl_transacylase_ACP-bd"/>
</dbReference>
<comment type="catalytic activity">
    <reaction evidence="23">
        <text>(3R)-hydroxyoctanoyl-[ACP] = (2E)-octenoyl-[ACP] + H2O</text>
        <dbReference type="Rhea" id="RHEA:41844"/>
        <dbReference type="Rhea" id="RHEA-COMP:9634"/>
        <dbReference type="Rhea" id="RHEA-COMP:9635"/>
        <dbReference type="ChEBI" id="CHEBI:15377"/>
        <dbReference type="ChEBI" id="CHEBI:78461"/>
        <dbReference type="ChEBI" id="CHEBI:78462"/>
    </reaction>
    <physiologicalReaction direction="left-to-right" evidence="23">
        <dbReference type="Rhea" id="RHEA:41845"/>
    </physiologicalReaction>
</comment>
<keyword evidence="20" id="KW-0443">Lipid metabolism</keyword>
<feature type="domain" description="Ketosynthase family 3 (KS3)" evidence="67">
    <location>
        <begin position="41"/>
        <end position="446"/>
    </location>
</feature>
<keyword evidence="16" id="KW-0663">Pyridoxal phosphate</keyword>
<evidence type="ECO:0000256" key="22">
    <source>
        <dbReference type="ARBA" id="ARBA00023268"/>
    </source>
</evidence>
<evidence type="ECO:0000256" key="60">
    <source>
        <dbReference type="ARBA" id="ARBA00049422"/>
    </source>
</evidence>
<dbReference type="EC" id="2.3.1.85" evidence="4"/>
<dbReference type="InterPro" id="IPR014043">
    <property type="entry name" value="Acyl_transferase_dom"/>
</dbReference>
<feature type="region of interest" description="C-terminal hotdog fold" evidence="64">
    <location>
        <begin position="1024"/>
        <end position="1158"/>
    </location>
</feature>
<evidence type="ECO:0000256" key="35">
    <source>
        <dbReference type="ARBA" id="ARBA00047394"/>
    </source>
</evidence>
<comment type="catalytic activity">
    <reaction evidence="50">
        <text>3-oxohexanoyl-[ACP] + NADPH + H(+) = (3R)-hydroxyhexanoyl-[ACP] + NADP(+)</text>
        <dbReference type="Rhea" id="RHEA:41824"/>
        <dbReference type="Rhea" id="RHEA-COMP:9629"/>
        <dbReference type="Rhea" id="RHEA-COMP:9630"/>
        <dbReference type="ChEBI" id="CHEBI:15378"/>
        <dbReference type="ChEBI" id="CHEBI:57783"/>
        <dbReference type="ChEBI" id="CHEBI:58349"/>
        <dbReference type="ChEBI" id="CHEBI:78456"/>
        <dbReference type="ChEBI" id="CHEBI:78457"/>
    </reaction>
    <physiologicalReaction direction="left-to-right" evidence="50">
        <dbReference type="Rhea" id="RHEA:41825"/>
    </physiologicalReaction>
</comment>
<dbReference type="EMBL" id="GBRD01017935">
    <property type="protein sequence ID" value="JAG47892.1"/>
    <property type="molecule type" value="Transcribed_RNA"/>
</dbReference>
<dbReference type="EC" id="1.3.1.39" evidence="2"/>
<evidence type="ECO:0000256" key="18">
    <source>
        <dbReference type="ARBA" id="ARBA00023002"/>
    </source>
</evidence>
<dbReference type="FunFam" id="1.10.1200.10:FF:000013">
    <property type="entry name" value="Fatty acid synthase"/>
    <property type="match status" value="1"/>
</dbReference>
<evidence type="ECO:0000256" key="46">
    <source>
        <dbReference type="ARBA" id="ARBA00048281"/>
    </source>
</evidence>
<evidence type="ECO:0000256" key="16">
    <source>
        <dbReference type="ARBA" id="ARBA00022898"/>
    </source>
</evidence>
<keyword evidence="22" id="KW-0511">Multifunctional enzyme</keyword>
<evidence type="ECO:0000256" key="9">
    <source>
        <dbReference type="ARBA" id="ARBA00022516"/>
    </source>
</evidence>
<evidence type="ECO:0000256" key="27">
    <source>
        <dbReference type="ARBA" id="ARBA00023394"/>
    </source>
</evidence>
<dbReference type="InterPro" id="IPR020843">
    <property type="entry name" value="ER"/>
</dbReference>
<evidence type="ECO:0000256" key="7">
    <source>
        <dbReference type="ARBA" id="ARBA00018769"/>
    </source>
</evidence>
<evidence type="ECO:0000256" key="42">
    <source>
        <dbReference type="ARBA" id="ARBA00047897"/>
    </source>
</evidence>
<evidence type="ECO:0000256" key="43">
    <source>
        <dbReference type="ARBA" id="ARBA00047953"/>
    </source>
</evidence>
<keyword evidence="9" id="KW-0444">Lipid biosynthesis</keyword>
<dbReference type="SMART" id="SM00825">
    <property type="entry name" value="PKS_KS"/>
    <property type="match status" value="1"/>
</dbReference>
<reference evidence="69" key="1">
    <citation type="journal article" date="2014" name="PLoS ONE">
        <title>Transcriptome-Based Identification of ABC Transporters in the Western Tarnished Plant Bug Lygus hesperus.</title>
        <authorList>
            <person name="Hull J.J."/>
            <person name="Chaney K."/>
            <person name="Geib S.M."/>
            <person name="Fabrick J.A."/>
            <person name="Brent C.S."/>
            <person name="Walsh D."/>
            <person name="Lavine L.C."/>
        </authorList>
    </citation>
    <scope>NUCLEOTIDE SEQUENCE</scope>
</reference>
<feature type="domain" description="Carrier" evidence="66">
    <location>
        <begin position="2037"/>
        <end position="2117"/>
    </location>
</feature>
<comment type="catalytic activity">
    <reaction evidence="53">
        <text>hexadecanoyl-[ACP] + H2O = hexadecanoate + holo-[ACP] + H(+)</text>
        <dbReference type="Rhea" id="RHEA:41932"/>
        <dbReference type="Rhea" id="RHEA-COMP:9652"/>
        <dbReference type="Rhea" id="RHEA-COMP:9685"/>
        <dbReference type="ChEBI" id="CHEBI:7896"/>
        <dbReference type="ChEBI" id="CHEBI:15377"/>
        <dbReference type="ChEBI" id="CHEBI:15378"/>
        <dbReference type="ChEBI" id="CHEBI:64479"/>
        <dbReference type="ChEBI" id="CHEBI:78483"/>
        <dbReference type="EC" id="3.1.2.14"/>
    </reaction>
    <physiologicalReaction direction="left-to-right" evidence="53">
        <dbReference type="Rhea" id="RHEA:41933"/>
    </physiologicalReaction>
</comment>
<evidence type="ECO:0000256" key="26">
    <source>
        <dbReference type="ARBA" id="ARBA00023388"/>
    </source>
</evidence>
<feature type="domain" description="PKS/mFAS DH" evidence="68">
    <location>
        <begin position="876"/>
        <end position="1158"/>
    </location>
</feature>
<dbReference type="Pfam" id="PF13602">
    <property type="entry name" value="ADH_zinc_N_2"/>
    <property type="match status" value="1"/>
</dbReference>
<dbReference type="SMART" id="SM00823">
    <property type="entry name" value="PKS_PP"/>
    <property type="match status" value="1"/>
</dbReference>
<dbReference type="InterPro" id="IPR042104">
    <property type="entry name" value="PKS_dehydratase_sf"/>
</dbReference>
<evidence type="ECO:0000256" key="48">
    <source>
        <dbReference type="ARBA" id="ARBA00048420"/>
    </source>
</evidence>
<evidence type="ECO:0000256" key="20">
    <source>
        <dbReference type="ARBA" id="ARBA00023098"/>
    </source>
</evidence>
<evidence type="ECO:0000256" key="47">
    <source>
        <dbReference type="ARBA" id="ARBA00048289"/>
    </source>
</evidence>
<comment type="catalytic activity">
    <reaction evidence="56">
        <text>decanoyl-[ACP] + malonyl-[ACP] + H(+) = 3-oxododecanoyl-[ACP] + holo-[ACP] + CO2</text>
        <dbReference type="Rhea" id="RHEA:41868"/>
        <dbReference type="Rhea" id="RHEA-COMP:9623"/>
        <dbReference type="Rhea" id="RHEA-COMP:9640"/>
        <dbReference type="Rhea" id="RHEA-COMP:9641"/>
        <dbReference type="Rhea" id="RHEA-COMP:9685"/>
        <dbReference type="ChEBI" id="CHEBI:15378"/>
        <dbReference type="ChEBI" id="CHEBI:16526"/>
        <dbReference type="ChEBI" id="CHEBI:64479"/>
        <dbReference type="ChEBI" id="CHEBI:78449"/>
        <dbReference type="ChEBI" id="CHEBI:78468"/>
        <dbReference type="ChEBI" id="CHEBI:78469"/>
    </reaction>
    <physiologicalReaction direction="left-to-right" evidence="56">
        <dbReference type="Rhea" id="RHEA:41869"/>
    </physiologicalReaction>
</comment>
<dbReference type="InterPro" id="IPR020841">
    <property type="entry name" value="PKS_Beta-ketoAc_synthase_dom"/>
</dbReference>
<feature type="compositionally biased region" description="Low complexity" evidence="65">
    <location>
        <begin position="2110"/>
        <end position="2123"/>
    </location>
</feature>
<comment type="catalytic activity">
    <reaction evidence="24">
        <text>(3R)-hydroxydodecanoyl-[ACP] = (2E)-dodecenoyl-[ACP] + H2O</text>
        <dbReference type="Rhea" id="RHEA:41876"/>
        <dbReference type="Rhea" id="RHEA-COMP:9642"/>
        <dbReference type="Rhea" id="RHEA-COMP:9643"/>
        <dbReference type="ChEBI" id="CHEBI:15377"/>
        <dbReference type="ChEBI" id="CHEBI:78470"/>
        <dbReference type="ChEBI" id="CHEBI:78472"/>
    </reaction>
    <physiologicalReaction direction="left-to-right" evidence="24">
        <dbReference type="Rhea" id="RHEA:41877"/>
    </physiologicalReaction>
</comment>
<dbReference type="Gene3D" id="3.40.47.10">
    <property type="match status" value="1"/>
</dbReference>
<dbReference type="Gene3D" id="3.40.50.720">
    <property type="entry name" value="NAD(P)-binding Rossmann-like Domain"/>
    <property type="match status" value="1"/>
</dbReference>
<dbReference type="GO" id="GO:0006633">
    <property type="term" value="P:fatty acid biosynthetic process"/>
    <property type="evidence" value="ECO:0007669"/>
    <property type="project" value="UniProtKB-UniPathway"/>
</dbReference>
<evidence type="ECO:0000256" key="1">
    <source>
        <dbReference type="ARBA" id="ARBA00005189"/>
    </source>
</evidence>
<keyword evidence="12" id="KW-0702">S-nitrosylation</keyword>
<feature type="active site" description="Proton donor; for dehydratase activity" evidence="64">
    <location>
        <position position="1074"/>
    </location>
</feature>
<comment type="catalytic activity">
    <reaction evidence="35">
        <text>hexanoyl-[ACP] + malonyl-[ACP] + H(+) = 3-oxooctanoyl-[ACP] + holo-[ACP] + CO2</text>
        <dbReference type="Rhea" id="RHEA:41836"/>
        <dbReference type="Rhea" id="RHEA-COMP:9623"/>
        <dbReference type="Rhea" id="RHEA-COMP:9632"/>
        <dbReference type="Rhea" id="RHEA-COMP:9633"/>
        <dbReference type="Rhea" id="RHEA-COMP:9685"/>
        <dbReference type="ChEBI" id="CHEBI:15378"/>
        <dbReference type="ChEBI" id="CHEBI:16526"/>
        <dbReference type="ChEBI" id="CHEBI:64479"/>
        <dbReference type="ChEBI" id="CHEBI:78449"/>
        <dbReference type="ChEBI" id="CHEBI:78459"/>
        <dbReference type="ChEBI" id="CHEBI:78460"/>
    </reaction>
    <physiologicalReaction direction="left-to-right" evidence="35">
        <dbReference type="Rhea" id="RHEA:41837"/>
    </physiologicalReaction>
</comment>
<evidence type="ECO:0000256" key="61">
    <source>
        <dbReference type="ARBA" id="ARBA00049449"/>
    </source>
</evidence>
<dbReference type="PANTHER" id="PTHR43775">
    <property type="entry name" value="FATTY ACID SYNTHASE"/>
    <property type="match status" value="1"/>
</dbReference>
<evidence type="ECO:0000256" key="57">
    <source>
        <dbReference type="ARBA" id="ARBA00049171"/>
    </source>
</evidence>
<organism evidence="69">
    <name type="scientific">Lygus hesperus</name>
    <name type="common">Western plant bug</name>
    <dbReference type="NCBI Taxonomy" id="30085"/>
    <lineage>
        <taxon>Eukaryota</taxon>
        <taxon>Metazoa</taxon>
        <taxon>Ecdysozoa</taxon>
        <taxon>Arthropoda</taxon>
        <taxon>Hexapoda</taxon>
        <taxon>Insecta</taxon>
        <taxon>Pterygota</taxon>
        <taxon>Neoptera</taxon>
        <taxon>Paraneoptera</taxon>
        <taxon>Hemiptera</taxon>
        <taxon>Heteroptera</taxon>
        <taxon>Panheteroptera</taxon>
        <taxon>Cimicomorpha</taxon>
        <taxon>Miridae</taxon>
        <taxon>Mirini</taxon>
        <taxon>Lygus</taxon>
    </lineage>
</organism>
<dbReference type="GO" id="GO:0019171">
    <property type="term" value="F:(3R)-hydroxyacyl-[acyl-carrier-protein] dehydratase activity"/>
    <property type="evidence" value="ECO:0007669"/>
    <property type="project" value="UniProtKB-EC"/>
</dbReference>
<comment type="catalytic activity">
    <reaction evidence="49">
        <text>a fatty acyl-[ACP] + malonyl-[ACP] + H(+) = a 3-oxoacyl-[ACP] + holo-[ACP] + CO2</text>
        <dbReference type="Rhea" id="RHEA:22836"/>
        <dbReference type="Rhea" id="RHEA-COMP:9623"/>
        <dbReference type="Rhea" id="RHEA-COMP:9685"/>
        <dbReference type="Rhea" id="RHEA-COMP:9916"/>
        <dbReference type="Rhea" id="RHEA-COMP:14125"/>
        <dbReference type="ChEBI" id="CHEBI:15378"/>
        <dbReference type="ChEBI" id="CHEBI:16526"/>
        <dbReference type="ChEBI" id="CHEBI:64479"/>
        <dbReference type="ChEBI" id="CHEBI:78449"/>
        <dbReference type="ChEBI" id="CHEBI:78776"/>
        <dbReference type="ChEBI" id="CHEBI:138651"/>
        <dbReference type="EC" id="2.3.1.41"/>
    </reaction>
    <physiologicalReaction direction="left-to-right" evidence="49">
        <dbReference type="Rhea" id="RHEA:22837"/>
    </physiologicalReaction>
</comment>
<evidence type="ECO:0000256" key="10">
    <source>
        <dbReference type="ARBA" id="ARBA00022553"/>
    </source>
</evidence>
<evidence type="ECO:0000313" key="71">
    <source>
        <dbReference type="EMBL" id="JAQ03147.1"/>
    </source>
</evidence>
<keyword evidence="17" id="KW-0007">Acetylation</keyword>
<dbReference type="SUPFAM" id="SSF47336">
    <property type="entry name" value="ACP-like"/>
    <property type="match status" value="1"/>
</dbReference>
<name>A0A0A9XBY7_LYGHE</name>
<evidence type="ECO:0000256" key="34">
    <source>
        <dbReference type="ARBA" id="ARBA00047300"/>
    </source>
</evidence>
<dbReference type="Pfam" id="PF02801">
    <property type="entry name" value="Ketoacyl-synt_C"/>
    <property type="match status" value="1"/>
</dbReference>
<evidence type="ECO:0000256" key="45">
    <source>
        <dbReference type="ARBA" id="ARBA00048051"/>
    </source>
</evidence>
<dbReference type="SMART" id="SM00822">
    <property type="entry name" value="PKS_KR"/>
    <property type="match status" value="1"/>
</dbReference>
<dbReference type="EC" id="1.1.1.100" evidence="5"/>
<evidence type="ECO:0000313" key="70">
    <source>
        <dbReference type="EMBL" id="JAG47892.1"/>
    </source>
</evidence>
<evidence type="ECO:0000256" key="59">
    <source>
        <dbReference type="ARBA" id="ARBA00049414"/>
    </source>
</evidence>
<dbReference type="GO" id="GO:0141148">
    <property type="term" value="F:enoyl-[acyl-carrier-protein] reductase (NADPH) activity"/>
    <property type="evidence" value="ECO:0007669"/>
    <property type="project" value="UniProtKB-EC"/>
</dbReference>
<dbReference type="CDD" id="cd00833">
    <property type="entry name" value="PKS"/>
    <property type="match status" value="1"/>
</dbReference>
<keyword evidence="8" id="KW-0596">Phosphopantetheine</keyword>
<comment type="catalytic activity">
    <reaction evidence="62">
        <text>(2E)-decenoyl-[ACP] + NADPH + H(+) = decanoyl-[ACP] + NADP(+)</text>
        <dbReference type="Rhea" id="RHEA:41864"/>
        <dbReference type="Rhea" id="RHEA-COMP:9639"/>
        <dbReference type="Rhea" id="RHEA-COMP:9640"/>
        <dbReference type="ChEBI" id="CHEBI:15378"/>
        <dbReference type="ChEBI" id="CHEBI:57783"/>
        <dbReference type="ChEBI" id="CHEBI:58349"/>
        <dbReference type="ChEBI" id="CHEBI:78467"/>
        <dbReference type="ChEBI" id="CHEBI:78468"/>
    </reaction>
    <physiologicalReaction direction="left-to-right" evidence="62">
        <dbReference type="Rhea" id="RHEA:41865"/>
    </physiologicalReaction>
</comment>
<dbReference type="Gene3D" id="3.40.366.10">
    <property type="entry name" value="Malonyl-Coenzyme A Acyl Carrier Protein, domain 2"/>
    <property type="match status" value="1"/>
</dbReference>
<keyword evidence="10" id="KW-0597">Phosphoprotein</keyword>
<dbReference type="SMART" id="SM00829">
    <property type="entry name" value="PKS_ER"/>
    <property type="match status" value="1"/>
</dbReference>
<dbReference type="Pfam" id="PF08659">
    <property type="entry name" value="KR"/>
    <property type="match status" value="1"/>
</dbReference>
<dbReference type="EMBL" id="GBHO01026473">
    <property type="protein sequence ID" value="JAG17131.1"/>
    <property type="molecule type" value="Transcribed_RNA"/>
</dbReference>
<keyword evidence="19" id="KW-0520">NAD</keyword>
<evidence type="ECO:0000256" key="21">
    <source>
        <dbReference type="ARBA" id="ARBA00023160"/>
    </source>
</evidence>
<comment type="catalytic activity">
    <reaction evidence="42">
        <text>(2E)-hexenoyl-[ACP] + NADPH + H(+) = hexanoyl-[ACP] + NADP(+)</text>
        <dbReference type="Rhea" id="RHEA:41832"/>
        <dbReference type="Rhea" id="RHEA-COMP:9631"/>
        <dbReference type="Rhea" id="RHEA-COMP:9632"/>
        <dbReference type="ChEBI" id="CHEBI:15378"/>
        <dbReference type="ChEBI" id="CHEBI:57783"/>
        <dbReference type="ChEBI" id="CHEBI:58349"/>
        <dbReference type="ChEBI" id="CHEBI:78458"/>
        <dbReference type="ChEBI" id="CHEBI:78459"/>
    </reaction>
    <physiologicalReaction direction="left-to-right" evidence="42">
        <dbReference type="Rhea" id="RHEA:41833"/>
    </physiologicalReaction>
</comment>
<evidence type="ECO:0000256" key="37">
    <source>
        <dbReference type="ARBA" id="ARBA00047440"/>
    </source>
</evidence>
<evidence type="ECO:0000256" key="56">
    <source>
        <dbReference type="ARBA" id="ARBA00049109"/>
    </source>
</evidence>
<dbReference type="InterPro" id="IPR036291">
    <property type="entry name" value="NAD(P)-bd_dom_sf"/>
</dbReference>
<comment type="catalytic activity">
    <reaction evidence="44">
        <text>acetyl-[ACP] + malonyl-[ACP] + H(+) = 3-oxobutanoyl-[ACP] + holo-[ACP] + CO2</text>
        <dbReference type="Rhea" id="RHEA:41800"/>
        <dbReference type="Rhea" id="RHEA-COMP:9621"/>
        <dbReference type="Rhea" id="RHEA-COMP:9623"/>
        <dbReference type="Rhea" id="RHEA-COMP:9625"/>
        <dbReference type="Rhea" id="RHEA-COMP:9685"/>
        <dbReference type="ChEBI" id="CHEBI:15378"/>
        <dbReference type="ChEBI" id="CHEBI:16526"/>
        <dbReference type="ChEBI" id="CHEBI:64479"/>
        <dbReference type="ChEBI" id="CHEBI:78446"/>
        <dbReference type="ChEBI" id="CHEBI:78449"/>
        <dbReference type="ChEBI" id="CHEBI:78450"/>
    </reaction>
    <physiologicalReaction direction="left-to-right" evidence="44">
        <dbReference type="Rhea" id="RHEA:41801"/>
    </physiologicalReaction>
</comment>
<dbReference type="Pfam" id="PF21149">
    <property type="entry name" value="FAS_pseudo-KR"/>
    <property type="match status" value="1"/>
</dbReference>
<comment type="catalytic activity">
    <reaction evidence="55">
        <text>(2E)-octadecenoyl-[ACP] + NADPH + H(+) = octadecanoyl-[ACP] + NADP(+)</text>
        <dbReference type="Rhea" id="RHEA:41928"/>
        <dbReference type="Rhea" id="RHEA-COMP:9655"/>
        <dbReference type="Rhea" id="RHEA-COMP:9656"/>
        <dbReference type="ChEBI" id="CHEBI:15378"/>
        <dbReference type="ChEBI" id="CHEBI:57783"/>
        <dbReference type="ChEBI" id="CHEBI:58349"/>
        <dbReference type="ChEBI" id="CHEBI:78489"/>
        <dbReference type="ChEBI" id="CHEBI:78495"/>
    </reaction>
    <physiologicalReaction direction="left-to-right" evidence="55">
        <dbReference type="Rhea" id="RHEA:41929"/>
    </physiologicalReaction>
</comment>
<keyword evidence="18" id="KW-0560">Oxidoreductase</keyword>
<dbReference type="SUPFAM" id="SSF53901">
    <property type="entry name" value="Thiolase-like"/>
    <property type="match status" value="1"/>
</dbReference>
<dbReference type="Pfam" id="PF00975">
    <property type="entry name" value="Thioesterase"/>
    <property type="match status" value="1"/>
</dbReference>
<evidence type="ECO:0000256" key="58">
    <source>
        <dbReference type="ARBA" id="ARBA00049263"/>
    </source>
</evidence>
<comment type="catalytic activity">
    <reaction evidence="40">
        <text>dodecanoyl-[ACP] + malonyl-[ACP] + H(+) = 3-oxotetradecanoyl-[ACP] + holo-[ACP] + CO2</text>
        <dbReference type="Rhea" id="RHEA:41884"/>
        <dbReference type="Rhea" id="RHEA-COMP:9623"/>
        <dbReference type="Rhea" id="RHEA-COMP:9644"/>
        <dbReference type="Rhea" id="RHEA-COMP:9645"/>
        <dbReference type="Rhea" id="RHEA-COMP:9685"/>
        <dbReference type="ChEBI" id="CHEBI:15378"/>
        <dbReference type="ChEBI" id="CHEBI:16526"/>
        <dbReference type="ChEBI" id="CHEBI:64479"/>
        <dbReference type="ChEBI" id="CHEBI:65264"/>
        <dbReference type="ChEBI" id="CHEBI:78449"/>
        <dbReference type="ChEBI" id="CHEBI:78473"/>
    </reaction>
    <physiologicalReaction direction="left-to-right" evidence="40">
        <dbReference type="Rhea" id="RHEA:41885"/>
    </physiologicalReaction>
</comment>
<dbReference type="Gene3D" id="3.10.129.110">
    <property type="entry name" value="Polyketide synthase dehydratase"/>
    <property type="match status" value="1"/>
</dbReference>
<dbReference type="CDD" id="cd08954">
    <property type="entry name" value="KR_1_FAS_SDR_x"/>
    <property type="match status" value="1"/>
</dbReference>
<dbReference type="InterPro" id="IPR049391">
    <property type="entry name" value="FAS_pseudo-KR"/>
</dbReference>
<evidence type="ECO:0000256" key="31">
    <source>
        <dbReference type="ARBA" id="ARBA00023402"/>
    </source>
</evidence>
<comment type="catalytic activity">
    <reaction evidence="28">
        <text>(3R)-hydroxytetradecanoyl-[ACP] = (2E)-tetradecenoyl-[ACP] + H2O</text>
        <dbReference type="Rhea" id="RHEA:41892"/>
        <dbReference type="Rhea" id="RHEA-COMP:9646"/>
        <dbReference type="Rhea" id="RHEA-COMP:9647"/>
        <dbReference type="ChEBI" id="CHEBI:15377"/>
        <dbReference type="ChEBI" id="CHEBI:78474"/>
        <dbReference type="ChEBI" id="CHEBI:78475"/>
    </reaction>
    <physiologicalReaction direction="left-to-right" evidence="28">
        <dbReference type="Rhea" id="RHEA:41893"/>
    </physiologicalReaction>
</comment>
<evidence type="ECO:0000256" key="12">
    <source>
        <dbReference type="ARBA" id="ARBA00022799"/>
    </source>
</evidence>
<evidence type="ECO:0000256" key="54">
    <source>
        <dbReference type="ARBA" id="ARBA00048935"/>
    </source>
</evidence>
<evidence type="ECO:0000259" key="68">
    <source>
        <dbReference type="PROSITE" id="PS52019"/>
    </source>
</evidence>
<keyword evidence="13" id="KW-0378">Hydrolase</keyword>
<dbReference type="PROSITE" id="PS52004">
    <property type="entry name" value="KS3_2"/>
    <property type="match status" value="1"/>
</dbReference>
<dbReference type="InterPro" id="IPR050091">
    <property type="entry name" value="PKS_NRPS_Biosynth_Enz"/>
</dbReference>
<dbReference type="GO" id="GO:0004315">
    <property type="term" value="F:3-oxoacyl-[acyl-carrier-protein] synthase activity"/>
    <property type="evidence" value="ECO:0007669"/>
    <property type="project" value="UniProtKB-EC"/>
</dbReference>
<evidence type="ECO:0000256" key="4">
    <source>
        <dbReference type="ARBA" id="ARBA00012873"/>
    </source>
</evidence>
<comment type="catalytic activity">
    <reaction evidence="43">
        <text>3-oxobutanoyl-[ACP] + NADPH + H(+) = (3R)-hydroxybutanoyl-[ACP] + NADP(+)</text>
        <dbReference type="Rhea" id="RHEA:41804"/>
        <dbReference type="Rhea" id="RHEA-COMP:9625"/>
        <dbReference type="Rhea" id="RHEA-COMP:9626"/>
        <dbReference type="ChEBI" id="CHEBI:15378"/>
        <dbReference type="ChEBI" id="CHEBI:57783"/>
        <dbReference type="ChEBI" id="CHEBI:58349"/>
        <dbReference type="ChEBI" id="CHEBI:78450"/>
        <dbReference type="ChEBI" id="CHEBI:78451"/>
    </reaction>
    <physiologicalReaction direction="left-to-right" evidence="43">
        <dbReference type="Rhea" id="RHEA:41805"/>
    </physiologicalReaction>
</comment>
<dbReference type="InterPro" id="IPR013968">
    <property type="entry name" value="PKS_KR"/>
</dbReference>
<protein>
    <recommendedName>
        <fullName evidence="7">Fatty acid synthase</fullName>
        <ecNumber evidence="5">1.1.1.100</ecNumber>
        <ecNumber evidence="2">1.3.1.39</ecNumber>
        <ecNumber evidence="6">2.3.1.41</ecNumber>
        <ecNumber evidence="4">2.3.1.85</ecNumber>
        <ecNumber evidence="3">3.1.2.14</ecNumber>
    </recommendedName>
</protein>
<evidence type="ECO:0000256" key="33">
    <source>
        <dbReference type="ARBA" id="ARBA00044883"/>
    </source>
</evidence>
<dbReference type="InterPro" id="IPR032821">
    <property type="entry name" value="PKS_assoc"/>
</dbReference>
<comment type="catalytic activity">
    <reaction evidence="29">
        <text>(3R)-hydroxyoctadecanoyl-[ACP] = (2E)-octadecenoyl-[ACP] + H2O</text>
        <dbReference type="Rhea" id="RHEA:41924"/>
        <dbReference type="Rhea" id="RHEA-COMP:9654"/>
        <dbReference type="Rhea" id="RHEA-COMP:9655"/>
        <dbReference type="ChEBI" id="CHEBI:15377"/>
        <dbReference type="ChEBI" id="CHEBI:78488"/>
        <dbReference type="ChEBI" id="CHEBI:78489"/>
    </reaction>
    <physiologicalReaction direction="left-to-right" evidence="29">
        <dbReference type="Rhea" id="RHEA:41925"/>
    </physiologicalReaction>
</comment>
<comment type="catalytic activity">
    <reaction evidence="59">
        <text>3-oxohexadecanoyl-[ACP] + NADPH + H(+) = (3R)-hydroxyhexadecanoyl-[ACP] + NADP(+)</text>
        <dbReference type="Rhea" id="RHEA:41904"/>
        <dbReference type="Rhea" id="RHEA-COMP:9649"/>
        <dbReference type="Rhea" id="RHEA-COMP:9650"/>
        <dbReference type="ChEBI" id="CHEBI:15378"/>
        <dbReference type="ChEBI" id="CHEBI:57783"/>
        <dbReference type="ChEBI" id="CHEBI:58349"/>
        <dbReference type="ChEBI" id="CHEBI:78478"/>
        <dbReference type="ChEBI" id="CHEBI:78480"/>
    </reaction>
    <physiologicalReaction direction="left-to-right" evidence="59">
        <dbReference type="Rhea" id="RHEA:41905"/>
    </physiologicalReaction>
</comment>